<dbReference type="EMBL" id="JAFFZS010000005">
    <property type="protein sequence ID" value="MBN0044198.1"/>
    <property type="molecule type" value="Genomic_DNA"/>
</dbReference>
<gene>
    <name evidence="3" type="ORF">JS756_08765</name>
</gene>
<evidence type="ECO:0000313" key="3">
    <source>
        <dbReference type="EMBL" id="MBN0044198.1"/>
    </source>
</evidence>
<sequence length="257" mass="27190">MHRTLRTARSAVLAALMGTAVAACGTAQGGGGPSRALATVSATADDVAGHDEESGQSARQLIERANDTMRSLAFSGVGSTTSFDGGVTLIDWNPDRGLHMSYSATADDRQDMYCKDGLLYTSAPLLARSLGSQGVDITVPDRLRDVYVTKETGESCAIYFVIPSSGTYAPDKDTTVNGSRARAIEVRSSGTSSVYYVSADDPARILKLKSVHNGRTSSTAYSDFGKKQNFTLPGPDRTMTMEEFRGEVDGAHPADGQ</sequence>
<protein>
    <recommendedName>
        <fullName evidence="5">Lipoprotein</fullName>
    </recommendedName>
</protein>
<feature type="signal peptide" evidence="2">
    <location>
        <begin position="1"/>
        <end position="22"/>
    </location>
</feature>
<reference evidence="3 4" key="1">
    <citation type="submission" date="2021-02" db="EMBL/GenBank/DDBJ databases">
        <title>Whole genome sequencing of Streptomyces actuosus VRA1.</title>
        <authorList>
            <person name="Sen G."/>
            <person name="Sen A."/>
        </authorList>
    </citation>
    <scope>NUCLEOTIDE SEQUENCE [LARGE SCALE GENOMIC DNA]</scope>
    <source>
        <strain evidence="3 4">VRA1</strain>
    </source>
</reference>
<evidence type="ECO:0000256" key="1">
    <source>
        <dbReference type="SAM" id="MobiDB-lite"/>
    </source>
</evidence>
<dbReference type="PROSITE" id="PS51257">
    <property type="entry name" value="PROKAR_LIPOPROTEIN"/>
    <property type="match status" value="1"/>
</dbReference>
<keyword evidence="4" id="KW-1185">Reference proteome</keyword>
<dbReference type="Proteomes" id="UP000788262">
    <property type="component" value="Unassembled WGS sequence"/>
</dbReference>
<feature type="chain" id="PRO_5047407786" description="Lipoprotein" evidence="2">
    <location>
        <begin position="23"/>
        <end position="257"/>
    </location>
</feature>
<evidence type="ECO:0000256" key="2">
    <source>
        <dbReference type="SAM" id="SignalP"/>
    </source>
</evidence>
<keyword evidence="2" id="KW-0732">Signal</keyword>
<accession>A0ABS2VM64</accession>
<name>A0ABS2VM64_STRAS</name>
<organism evidence="3 4">
    <name type="scientific">Streptomyces actuosus</name>
    <dbReference type="NCBI Taxonomy" id="1885"/>
    <lineage>
        <taxon>Bacteria</taxon>
        <taxon>Bacillati</taxon>
        <taxon>Actinomycetota</taxon>
        <taxon>Actinomycetes</taxon>
        <taxon>Kitasatosporales</taxon>
        <taxon>Streptomycetaceae</taxon>
        <taxon>Streptomyces</taxon>
    </lineage>
</organism>
<proteinExistence type="predicted"/>
<comment type="caution">
    <text evidence="3">The sequence shown here is derived from an EMBL/GenBank/DDBJ whole genome shotgun (WGS) entry which is preliminary data.</text>
</comment>
<evidence type="ECO:0008006" key="5">
    <source>
        <dbReference type="Google" id="ProtNLM"/>
    </source>
</evidence>
<dbReference type="RefSeq" id="WP_205382441.1">
    <property type="nucleotide sequence ID" value="NZ_JAFFZS010000005.1"/>
</dbReference>
<feature type="region of interest" description="Disordered" evidence="1">
    <location>
        <begin position="216"/>
        <end position="236"/>
    </location>
</feature>
<evidence type="ECO:0000313" key="4">
    <source>
        <dbReference type="Proteomes" id="UP000788262"/>
    </source>
</evidence>